<dbReference type="AlphaFoldDB" id="A0A2Z6RNH9"/>
<dbReference type="Proteomes" id="UP000247702">
    <property type="component" value="Unassembled WGS sequence"/>
</dbReference>
<dbReference type="EMBL" id="BLAL01000016">
    <property type="protein sequence ID" value="GES75442.1"/>
    <property type="molecule type" value="Genomic_DNA"/>
</dbReference>
<feature type="region of interest" description="Disordered" evidence="1">
    <location>
        <begin position="44"/>
        <end position="73"/>
    </location>
</feature>
<sequence length="73" mass="8698">MVSLFFLRLGFKKHPPVRFGNTGSTFKYTKPTPYQDTNSHFIGNHRFHNQNMKDKSLSNSDRTTKKNSYHWYN</sequence>
<proteinExistence type="predicted"/>
<gene>
    <name evidence="3" type="ORF">RCL2_000287900</name>
    <name evidence="2" type="ORF">RclHR1_22120001</name>
</gene>
<dbReference type="EMBL" id="BEXD01001350">
    <property type="protein sequence ID" value="GBB93688.1"/>
    <property type="molecule type" value="Genomic_DNA"/>
</dbReference>
<name>A0A2Z6RNH9_9GLOM</name>
<reference evidence="3" key="2">
    <citation type="submission" date="2019-10" db="EMBL/GenBank/DDBJ databases">
        <title>Conservation and host-specific expression of non-tandemly repeated heterogenous ribosome RNA gene in arbuscular mycorrhizal fungi.</title>
        <authorList>
            <person name="Maeda T."/>
            <person name="Kobayashi Y."/>
            <person name="Nakagawa T."/>
            <person name="Ezawa T."/>
            <person name="Yamaguchi K."/>
            <person name="Bino T."/>
            <person name="Nishimoto Y."/>
            <person name="Shigenobu S."/>
            <person name="Kawaguchi M."/>
        </authorList>
    </citation>
    <scope>NUCLEOTIDE SEQUENCE</scope>
    <source>
        <strain evidence="3">HR1</strain>
    </source>
</reference>
<evidence type="ECO:0000256" key="1">
    <source>
        <dbReference type="SAM" id="MobiDB-lite"/>
    </source>
</evidence>
<protein>
    <submittedName>
        <fullName evidence="2">Uncharacterized protein</fullName>
    </submittedName>
</protein>
<organism evidence="2 4">
    <name type="scientific">Rhizophagus clarus</name>
    <dbReference type="NCBI Taxonomy" id="94130"/>
    <lineage>
        <taxon>Eukaryota</taxon>
        <taxon>Fungi</taxon>
        <taxon>Fungi incertae sedis</taxon>
        <taxon>Mucoromycota</taxon>
        <taxon>Glomeromycotina</taxon>
        <taxon>Glomeromycetes</taxon>
        <taxon>Glomerales</taxon>
        <taxon>Glomeraceae</taxon>
        <taxon>Rhizophagus</taxon>
    </lineage>
</organism>
<evidence type="ECO:0000313" key="3">
    <source>
        <dbReference type="EMBL" id="GES75442.1"/>
    </source>
</evidence>
<keyword evidence="4" id="KW-1185">Reference proteome</keyword>
<evidence type="ECO:0000313" key="4">
    <source>
        <dbReference type="Proteomes" id="UP000247702"/>
    </source>
</evidence>
<comment type="caution">
    <text evidence="2">The sequence shown here is derived from an EMBL/GenBank/DDBJ whole genome shotgun (WGS) entry which is preliminary data.</text>
</comment>
<accession>A0A2Z6RNH9</accession>
<reference evidence="2 4" key="1">
    <citation type="submission" date="2017-11" db="EMBL/GenBank/DDBJ databases">
        <title>The genome of Rhizophagus clarus HR1 reveals common genetic basis of auxotrophy among arbuscular mycorrhizal fungi.</title>
        <authorList>
            <person name="Kobayashi Y."/>
        </authorList>
    </citation>
    <scope>NUCLEOTIDE SEQUENCE [LARGE SCALE GENOMIC DNA]</scope>
    <source>
        <strain evidence="2 4">HR1</strain>
    </source>
</reference>
<dbReference type="Proteomes" id="UP000615446">
    <property type="component" value="Unassembled WGS sequence"/>
</dbReference>
<evidence type="ECO:0000313" key="2">
    <source>
        <dbReference type="EMBL" id="GBB93688.1"/>
    </source>
</evidence>